<feature type="region of interest" description="Disordered" evidence="1">
    <location>
        <begin position="163"/>
        <end position="197"/>
    </location>
</feature>
<evidence type="ECO:0000313" key="2">
    <source>
        <dbReference type="EMBL" id="SVD28807.1"/>
    </source>
</evidence>
<feature type="non-terminal residue" evidence="2">
    <location>
        <position position="296"/>
    </location>
</feature>
<protein>
    <submittedName>
        <fullName evidence="2">Uncharacterized protein</fullName>
    </submittedName>
</protein>
<reference evidence="2" key="1">
    <citation type="submission" date="2018-05" db="EMBL/GenBank/DDBJ databases">
        <authorList>
            <person name="Lanie J.A."/>
            <person name="Ng W.-L."/>
            <person name="Kazmierczak K.M."/>
            <person name="Andrzejewski T.M."/>
            <person name="Davidsen T.M."/>
            <person name="Wayne K.J."/>
            <person name="Tettelin H."/>
            <person name="Glass J.I."/>
            <person name="Rusch D."/>
            <person name="Podicherti R."/>
            <person name="Tsui H.-C.T."/>
            <person name="Winkler M.E."/>
        </authorList>
    </citation>
    <scope>NUCLEOTIDE SEQUENCE</scope>
</reference>
<organism evidence="2">
    <name type="scientific">marine metagenome</name>
    <dbReference type="NCBI Taxonomy" id="408172"/>
    <lineage>
        <taxon>unclassified sequences</taxon>
        <taxon>metagenomes</taxon>
        <taxon>ecological metagenomes</taxon>
    </lineage>
</organism>
<sequence length="296" mass="33539">PDKLGYPEDPLRYWQVRESIEDAILNQDKKEVVVMLSHWGYTFWILITNMRETWDIPLNSIEEIQNGEYRMTWCEKYQGPGDYEQVAAVNNQCPDGFTRLQLTEAFEDQMEDLAFNYANRIRGGLERFGVFPNLDINIAASGDITILEGGNVGVVEGPLAGAKLDVPRDPQPGKPASYKWENRWRPESDSSPNTGPDAVRAINEYAQISDFLDGPKDDFTAVIGTQAKRTPEELMPEHPKAVSPTIFFGPYRTLFNAPATLTLPYDNAKVKNPKKIKPYVFNEVTEKFEVVPKVMS</sequence>
<evidence type="ECO:0000256" key="1">
    <source>
        <dbReference type="SAM" id="MobiDB-lite"/>
    </source>
</evidence>
<proteinExistence type="predicted"/>
<gene>
    <name evidence="2" type="ORF">METZ01_LOCUS381661</name>
</gene>
<dbReference type="EMBL" id="UINC01141208">
    <property type="protein sequence ID" value="SVD28807.1"/>
    <property type="molecule type" value="Genomic_DNA"/>
</dbReference>
<dbReference type="AlphaFoldDB" id="A0A382U4A9"/>
<name>A0A382U4A9_9ZZZZ</name>
<feature type="non-terminal residue" evidence="2">
    <location>
        <position position="1"/>
    </location>
</feature>
<accession>A0A382U4A9</accession>